<dbReference type="InterPro" id="IPR001881">
    <property type="entry name" value="EGF-like_Ca-bd_dom"/>
</dbReference>
<dbReference type="PRINTS" id="PR00011">
    <property type="entry name" value="EGFLAMININ"/>
</dbReference>
<dbReference type="CDD" id="cd00054">
    <property type="entry name" value="EGF_CA"/>
    <property type="match status" value="1"/>
</dbReference>
<evidence type="ECO:0000313" key="7">
    <source>
        <dbReference type="EMBL" id="CAL1542064.1"/>
    </source>
</evidence>
<dbReference type="InterPro" id="IPR052108">
    <property type="entry name" value="MEGF/SIB"/>
</dbReference>
<keyword evidence="4 5" id="KW-1015">Disulfide bond</keyword>
<keyword evidence="8" id="KW-1185">Reference proteome</keyword>
<dbReference type="InterPro" id="IPR018097">
    <property type="entry name" value="EGF_Ca-bd_CS"/>
</dbReference>
<comment type="caution">
    <text evidence="5">Lacks conserved residue(s) required for the propagation of feature annotation.</text>
</comment>
<dbReference type="EMBL" id="CAXITT010000468">
    <property type="protein sequence ID" value="CAL1542064.1"/>
    <property type="molecule type" value="Genomic_DNA"/>
</dbReference>
<dbReference type="Proteomes" id="UP001497497">
    <property type="component" value="Unassembled WGS sequence"/>
</dbReference>
<evidence type="ECO:0000259" key="6">
    <source>
        <dbReference type="PROSITE" id="PS50026"/>
    </source>
</evidence>
<feature type="domain" description="EGF-like" evidence="6">
    <location>
        <begin position="46"/>
        <end position="86"/>
    </location>
</feature>
<dbReference type="GO" id="GO:0005509">
    <property type="term" value="F:calcium ion binding"/>
    <property type="evidence" value="ECO:0007669"/>
    <property type="project" value="InterPro"/>
</dbReference>
<feature type="domain" description="EGF-like" evidence="6">
    <location>
        <begin position="130"/>
        <end position="169"/>
    </location>
</feature>
<dbReference type="InterPro" id="IPR000152">
    <property type="entry name" value="EGF-type_Asp/Asn_hydroxyl_site"/>
</dbReference>
<dbReference type="InterPro" id="IPR049883">
    <property type="entry name" value="NOTCH1_EGF-like"/>
</dbReference>
<keyword evidence="2" id="KW-0732">Signal</keyword>
<dbReference type="PROSITE" id="PS01186">
    <property type="entry name" value="EGF_2"/>
    <property type="match status" value="1"/>
</dbReference>
<dbReference type="SUPFAM" id="SSF57184">
    <property type="entry name" value="Growth factor receptor domain"/>
    <property type="match status" value="1"/>
</dbReference>
<dbReference type="PROSITE" id="PS50026">
    <property type="entry name" value="EGF_3"/>
    <property type="match status" value="2"/>
</dbReference>
<dbReference type="PANTHER" id="PTHR24035:SF109">
    <property type="entry name" value="PROTEIN DRAPER"/>
    <property type="match status" value="1"/>
</dbReference>
<dbReference type="FunFam" id="2.10.25.10:FF:000038">
    <property type="entry name" value="Fibrillin 2"/>
    <property type="match status" value="1"/>
</dbReference>
<sequence>ECINGKYGINCNNSCSCQMSNTKTCDNVNGTCACVNGWKGETCTIDIDECADRSGSCQEHSHCLNTNGSYICVCDDGFIQKENFCAECDDNSYGPVCSLRCSCGANFRCDKTNGVCYCKPGFRGDNCDIDIDECSEAIHGCNSGNHQACENSIGGYQCVCQTGYTKECDLCECKGRLNVP</sequence>
<evidence type="ECO:0000256" key="1">
    <source>
        <dbReference type="ARBA" id="ARBA00022536"/>
    </source>
</evidence>
<keyword evidence="3" id="KW-0677">Repeat</keyword>
<evidence type="ECO:0000256" key="5">
    <source>
        <dbReference type="PROSITE-ProRule" id="PRU00076"/>
    </source>
</evidence>
<reference evidence="7 8" key="1">
    <citation type="submission" date="2024-04" db="EMBL/GenBank/DDBJ databases">
        <authorList>
            <consortium name="Genoscope - CEA"/>
            <person name="William W."/>
        </authorList>
    </citation>
    <scope>NUCLEOTIDE SEQUENCE [LARGE SCALE GENOMIC DNA]</scope>
</reference>
<dbReference type="Gene3D" id="2.170.300.10">
    <property type="entry name" value="Tie2 ligand-binding domain superfamily"/>
    <property type="match status" value="2"/>
</dbReference>
<evidence type="ECO:0000256" key="4">
    <source>
        <dbReference type="ARBA" id="ARBA00023157"/>
    </source>
</evidence>
<dbReference type="Pfam" id="PF07645">
    <property type="entry name" value="EGF_CA"/>
    <property type="match status" value="2"/>
</dbReference>
<protein>
    <recommendedName>
        <fullName evidence="6">EGF-like domain-containing protein</fullName>
    </recommendedName>
</protein>
<feature type="non-terminal residue" evidence="7">
    <location>
        <position position="1"/>
    </location>
</feature>
<dbReference type="InterPro" id="IPR009030">
    <property type="entry name" value="Growth_fac_rcpt_cys_sf"/>
</dbReference>
<dbReference type="SMART" id="SM00179">
    <property type="entry name" value="EGF_CA"/>
    <property type="match status" value="2"/>
</dbReference>
<dbReference type="AlphaFoldDB" id="A0AAV2I5T3"/>
<evidence type="ECO:0000256" key="3">
    <source>
        <dbReference type="ARBA" id="ARBA00022737"/>
    </source>
</evidence>
<keyword evidence="1 5" id="KW-0245">EGF-like domain</keyword>
<dbReference type="PROSITE" id="PS01187">
    <property type="entry name" value="EGF_CA"/>
    <property type="match status" value="2"/>
</dbReference>
<dbReference type="PROSITE" id="PS00010">
    <property type="entry name" value="ASX_HYDROXYL"/>
    <property type="match status" value="2"/>
</dbReference>
<evidence type="ECO:0000256" key="2">
    <source>
        <dbReference type="ARBA" id="ARBA00022729"/>
    </source>
</evidence>
<dbReference type="SMART" id="SM00181">
    <property type="entry name" value="EGF"/>
    <property type="match status" value="4"/>
</dbReference>
<gene>
    <name evidence="7" type="ORF">GSLYS_00015670001</name>
</gene>
<feature type="disulfide bond" evidence="5">
    <location>
        <begin position="141"/>
        <end position="158"/>
    </location>
</feature>
<dbReference type="PANTHER" id="PTHR24035">
    <property type="entry name" value="MULTIPLE EPIDERMAL GROWTH FACTOR-LIKE DOMAINS PROTEIN"/>
    <property type="match status" value="1"/>
</dbReference>
<organism evidence="7 8">
    <name type="scientific">Lymnaea stagnalis</name>
    <name type="common">Great pond snail</name>
    <name type="synonym">Helix stagnalis</name>
    <dbReference type="NCBI Taxonomy" id="6523"/>
    <lineage>
        <taxon>Eukaryota</taxon>
        <taxon>Metazoa</taxon>
        <taxon>Spiralia</taxon>
        <taxon>Lophotrochozoa</taxon>
        <taxon>Mollusca</taxon>
        <taxon>Gastropoda</taxon>
        <taxon>Heterobranchia</taxon>
        <taxon>Euthyneura</taxon>
        <taxon>Panpulmonata</taxon>
        <taxon>Hygrophila</taxon>
        <taxon>Lymnaeoidea</taxon>
        <taxon>Lymnaeidae</taxon>
        <taxon>Lymnaea</taxon>
    </lineage>
</organism>
<proteinExistence type="predicted"/>
<accession>A0AAV2I5T3</accession>
<comment type="caution">
    <text evidence="7">The sequence shown here is derived from an EMBL/GenBank/DDBJ whole genome shotgun (WGS) entry which is preliminary data.</text>
</comment>
<evidence type="ECO:0000313" key="8">
    <source>
        <dbReference type="Proteomes" id="UP001497497"/>
    </source>
</evidence>
<dbReference type="InterPro" id="IPR000742">
    <property type="entry name" value="EGF"/>
</dbReference>
<dbReference type="Gene3D" id="2.10.25.10">
    <property type="entry name" value="Laminin"/>
    <property type="match status" value="1"/>
</dbReference>
<name>A0AAV2I5T3_LYMST</name>